<dbReference type="InterPro" id="IPR036661">
    <property type="entry name" value="Luciferase-like_sf"/>
</dbReference>
<dbReference type="SUPFAM" id="SSF51679">
    <property type="entry name" value="Bacterial luciferase-like"/>
    <property type="match status" value="1"/>
</dbReference>
<dbReference type="EMBL" id="SNXS01000004">
    <property type="protein sequence ID" value="TDP64231.1"/>
    <property type="molecule type" value="Genomic_DNA"/>
</dbReference>
<dbReference type="Pfam" id="PF00296">
    <property type="entry name" value="Bac_luciferase"/>
    <property type="match status" value="1"/>
</dbReference>
<dbReference type="GO" id="GO:0016705">
    <property type="term" value="F:oxidoreductase activity, acting on paired donors, with incorporation or reduction of molecular oxygen"/>
    <property type="evidence" value="ECO:0007669"/>
    <property type="project" value="InterPro"/>
</dbReference>
<dbReference type="AlphaFoldDB" id="A0A4R6QP16"/>
<dbReference type="FunFam" id="3.20.20.30:FF:000002">
    <property type="entry name" value="LLM class flavin-dependent oxidoreductase"/>
    <property type="match status" value="1"/>
</dbReference>
<dbReference type="CDD" id="cd00347">
    <property type="entry name" value="Flavin_utilizing_monoxygenases"/>
    <property type="match status" value="1"/>
</dbReference>
<name>A0A4R6QP16_9BURK</name>
<dbReference type="PANTHER" id="PTHR30137">
    <property type="entry name" value="LUCIFERASE-LIKE MONOOXYGENASE"/>
    <property type="match status" value="1"/>
</dbReference>
<dbReference type="InterPro" id="IPR011251">
    <property type="entry name" value="Luciferase-like_dom"/>
</dbReference>
<dbReference type="Proteomes" id="UP000295361">
    <property type="component" value="Unassembled WGS sequence"/>
</dbReference>
<evidence type="ECO:0000256" key="2">
    <source>
        <dbReference type="ARBA" id="ARBA00074555"/>
    </source>
</evidence>
<keyword evidence="5" id="KW-1185">Reference proteome</keyword>
<feature type="domain" description="Luciferase-like" evidence="3">
    <location>
        <begin position="7"/>
        <end position="300"/>
    </location>
</feature>
<proteinExistence type="predicted"/>
<accession>A0A4R6QP16</accession>
<dbReference type="PANTHER" id="PTHR30137:SF6">
    <property type="entry name" value="LUCIFERASE-LIKE MONOOXYGENASE"/>
    <property type="match status" value="1"/>
</dbReference>
<reference evidence="4 5" key="1">
    <citation type="submission" date="2019-03" db="EMBL/GenBank/DDBJ databases">
        <title>Genomic Encyclopedia of Type Strains, Phase IV (KMG-IV): sequencing the most valuable type-strain genomes for metagenomic binning, comparative biology and taxonomic classification.</title>
        <authorList>
            <person name="Goeker M."/>
        </authorList>
    </citation>
    <scope>NUCLEOTIDE SEQUENCE [LARGE SCALE GENOMIC DNA]</scope>
    <source>
        <strain evidence="4 5">DSM 16998</strain>
    </source>
</reference>
<evidence type="ECO:0000259" key="3">
    <source>
        <dbReference type="Pfam" id="PF00296"/>
    </source>
</evidence>
<dbReference type="GO" id="GO:0005829">
    <property type="term" value="C:cytosol"/>
    <property type="evidence" value="ECO:0007669"/>
    <property type="project" value="TreeGrafter"/>
</dbReference>
<sequence>MNLPLSVLDLVPVSSGGSAAASVHRSGELAQLAERLGYRRLWYAEHHGMPSVASAAPEVLIAHAAALTRRLRIGSGGVMLPNHAPLRVAEAFRTLSALYPDRIDLGLGRAPGSDVQASRALRAFDGEQFPQLLSELLTWSGVTPLPDGHPMSALKAMPDDAPLPPIYMLGSSGASAQMAGAAGMGYSFASHFSPTPAAPAFEAYRQAFVPSAQFERPHTILGVSAVCAPTEEEAQFLAATMDLAWVRIRSGRFAPLPSPEEALRYAYSDAEQALVRGFRRLVVVGTPASVREQIAAKAEACEADEVMITSNIHSHAARLRSYQLVAEAFGLVPQAAGTSASPQDASV</sequence>
<protein>
    <recommendedName>
        <fullName evidence="2">Luciferase-like monooxygenase</fullName>
    </recommendedName>
</protein>
<organism evidence="4 5">
    <name type="scientific">Roseateles toxinivorans</name>
    <dbReference type="NCBI Taxonomy" id="270368"/>
    <lineage>
        <taxon>Bacteria</taxon>
        <taxon>Pseudomonadati</taxon>
        <taxon>Pseudomonadota</taxon>
        <taxon>Betaproteobacteria</taxon>
        <taxon>Burkholderiales</taxon>
        <taxon>Sphaerotilaceae</taxon>
        <taxon>Roseateles</taxon>
    </lineage>
</organism>
<dbReference type="FunCoup" id="A0A4R6QP16">
    <property type="interactions" value="265"/>
</dbReference>
<comment type="caution">
    <text evidence="4">The sequence shown here is derived from an EMBL/GenBank/DDBJ whole genome shotgun (WGS) entry which is preliminary data.</text>
</comment>
<dbReference type="InParanoid" id="A0A4R6QP16"/>
<evidence type="ECO:0000256" key="1">
    <source>
        <dbReference type="ARBA" id="ARBA00007789"/>
    </source>
</evidence>
<dbReference type="Gene3D" id="3.20.20.30">
    <property type="entry name" value="Luciferase-like domain"/>
    <property type="match status" value="1"/>
</dbReference>
<evidence type="ECO:0000313" key="5">
    <source>
        <dbReference type="Proteomes" id="UP000295361"/>
    </source>
</evidence>
<dbReference type="OrthoDB" id="9780518at2"/>
<evidence type="ECO:0000313" key="4">
    <source>
        <dbReference type="EMBL" id="TDP64231.1"/>
    </source>
</evidence>
<dbReference type="InterPro" id="IPR019949">
    <property type="entry name" value="CmoO-like"/>
</dbReference>
<comment type="similarity">
    <text evidence="1">To bacterial alkanal monooxygenase alpha and beta chains.</text>
</comment>
<dbReference type="NCBIfam" id="TIGR03558">
    <property type="entry name" value="oxido_grp_1"/>
    <property type="match status" value="1"/>
</dbReference>
<dbReference type="InterPro" id="IPR050766">
    <property type="entry name" value="Bact_Lucif_Oxidored"/>
</dbReference>
<gene>
    <name evidence="4" type="ORF">DES47_104520</name>
</gene>
<dbReference type="RefSeq" id="WP_133702054.1">
    <property type="nucleotide sequence ID" value="NZ_SNXS01000004.1"/>
</dbReference>